<evidence type="ECO:0008006" key="5">
    <source>
        <dbReference type="Google" id="ProtNLM"/>
    </source>
</evidence>
<keyword evidence="2" id="KW-0732">Signal</keyword>
<dbReference type="GO" id="GO:0042765">
    <property type="term" value="C:GPI-anchor transamidase complex"/>
    <property type="evidence" value="ECO:0000318"/>
    <property type="project" value="GO_Central"/>
</dbReference>
<dbReference type="PANTHER" id="PTHR12959">
    <property type="entry name" value="GPI TRANSAMIDASE COMPONENT PIG-T-RELATED"/>
    <property type="match status" value="1"/>
</dbReference>
<protein>
    <recommendedName>
        <fullName evidence="5">GPI transamidase component PIG-T</fullName>
    </recommendedName>
</protein>
<evidence type="ECO:0000313" key="4">
    <source>
        <dbReference type="Proteomes" id="UP000008144"/>
    </source>
</evidence>
<dbReference type="HOGENOM" id="CLU_021459_2_0_1"/>
<dbReference type="Proteomes" id="UP000008144">
    <property type="component" value="Unassembled WGS sequence"/>
</dbReference>
<feature type="transmembrane region" description="Helical" evidence="1">
    <location>
        <begin position="480"/>
        <end position="499"/>
    </location>
</feature>
<name>H2XMX2_CIOIN</name>
<dbReference type="PANTHER" id="PTHR12959:SF11">
    <property type="entry name" value="GPI TRANSAMIDASE COMPONENT PIG-T"/>
    <property type="match status" value="1"/>
</dbReference>
<dbReference type="Pfam" id="PF04113">
    <property type="entry name" value="Gpi16"/>
    <property type="match status" value="1"/>
</dbReference>
<evidence type="ECO:0000256" key="2">
    <source>
        <dbReference type="SAM" id="SignalP"/>
    </source>
</evidence>
<dbReference type="FunCoup" id="H2XMX2">
    <property type="interactions" value="253"/>
</dbReference>
<evidence type="ECO:0000313" key="3">
    <source>
        <dbReference type="Ensembl" id="ENSCINP00000031005.1"/>
    </source>
</evidence>
<dbReference type="STRING" id="7719.ENSCINP00000031005"/>
<dbReference type="GO" id="GO:0016255">
    <property type="term" value="P:attachment of GPI anchor to protein"/>
    <property type="evidence" value="ECO:0000318"/>
    <property type="project" value="GO_Central"/>
</dbReference>
<keyword evidence="1" id="KW-0472">Membrane</keyword>
<feature type="chain" id="PRO_5003577665" description="GPI transamidase component PIG-T" evidence="2">
    <location>
        <begin position="27"/>
        <end position="513"/>
    </location>
</feature>
<reference evidence="3" key="2">
    <citation type="submission" date="2025-08" db="UniProtKB">
        <authorList>
            <consortium name="Ensembl"/>
        </authorList>
    </citation>
    <scope>IDENTIFICATION</scope>
</reference>
<feature type="signal peptide" evidence="2">
    <location>
        <begin position="1"/>
        <end position="26"/>
    </location>
</feature>
<dbReference type="GeneTree" id="ENSGT00390000018558"/>
<keyword evidence="1" id="KW-1133">Transmembrane helix</keyword>
<keyword evidence="4" id="KW-1185">Reference proteome</keyword>
<reference evidence="3" key="3">
    <citation type="submission" date="2025-09" db="UniProtKB">
        <authorList>
            <consortium name="Ensembl"/>
        </authorList>
    </citation>
    <scope>IDENTIFICATION</scope>
</reference>
<dbReference type="InterPro" id="IPR007245">
    <property type="entry name" value="PIG-T"/>
</dbReference>
<proteinExistence type="predicted"/>
<dbReference type="OMA" id="NHGHYIG"/>
<dbReference type="InParanoid" id="H2XMX2"/>
<organism evidence="3 4">
    <name type="scientific">Ciona intestinalis</name>
    <name type="common">Transparent sea squirt</name>
    <name type="synonym">Ascidia intestinalis</name>
    <dbReference type="NCBI Taxonomy" id="7719"/>
    <lineage>
        <taxon>Eukaryota</taxon>
        <taxon>Metazoa</taxon>
        <taxon>Chordata</taxon>
        <taxon>Tunicata</taxon>
        <taxon>Ascidiacea</taxon>
        <taxon>Phlebobranchia</taxon>
        <taxon>Cionidae</taxon>
        <taxon>Ciona</taxon>
    </lineage>
</organism>
<sequence length="513" mass="57668">YTTLRPTGQPMHFNVLLFVVVSTVSASTSNNDSFHESLNIRVLGNEQVYSFFNFTTNWDFENEFNKTHYNLFPRSIGQIVQKYEIAELHFTMTQGLWRYQLWGFPDASAPTGAQVWVWFKKGTRNIDDKWKGFTNALSGTFCASLNLINHEVTVSPKVSFRPTGVVESADNSLLRHGGLSRENLCTENLTPWMKLLPCGSKHGPSSLLNPSSLQHSRYLSIGLHYNSLCHDVACSSTYVQLQQHVSVVHDIRTTLDQYPNFSLASIFDRPLHPSCPLATTSHTHIAPPLDVDITPTMETRGQLKYLDLRNLNSPTNIKFTWRRLPRSPTPETMGIGSHCYITGLGQDGGITCLLTNNEHYNVSIIFLQVIPWYLRAQIHTLTVKTNTGSDIEPTWLSFTPAHIRGSPHNLEMVLSLPRESRVTLSLGFDRGFMTWVTHPPDANHGFYIQPSMITIPAPHGVVRVYGEALLVNIPVPDFSMPYNVICLVCTVLAIAFGSLHNLSTRKFEVVPKS</sequence>
<accession>H2XMX2</accession>
<dbReference type="Ensembl" id="ENSCINT00000032336.1">
    <property type="protein sequence ID" value="ENSCINP00000031005.1"/>
    <property type="gene ID" value="ENSCING00000021088.1"/>
</dbReference>
<reference evidence="4" key="1">
    <citation type="journal article" date="2002" name="Science">
        <title>The draft genome of Ciona intestinalis: insights into chordate and vertebrate origins.</title>
        <authorList>
            <person name="Dehal P."/>
            <person name="Satou Y."/>
            <person name="Campbell R.K."/>
            <person name="Chapman J."/>
            <person name="Degnan B."/>
            <person name="De Tomaso A."/>
            <person name="Davidson B."/>
            <person name="Di Gregorio A."/>
            <person name="Gelpke M."/>
            <person name="Goodstein D.M."/>
            <person name="Harafuji N."/>
            <person name="Hastings K.E."/>
            <person name="Ho I."/>
            <person name="Hotta K."/>
            <person name="Huang W."/>
            <person name="Kawashima T."/>
            <person name="Lemaire P."/>
            <person name="Martinez D."/>
            <person name="Meinertzhagen I.A."/>
            <person name="Necula S."/>
            <person name="Nonaka M."/>
            <person name="Putnam N."/>
            <person name="Rash S."/>
            <person name="Saiga H."/>
            <person name="Satake M."/>
            <person name="Terry A."/>
            <person name="Yamada L."/>
            <person name="Wang H.G."/>
            <person name="Awazu S."/>
            <person name="Azumi K."/>
            <person name="Boore J."/>
            <person name="Branno M."/>
            <person name="Chin-Bow S."/>
            <person name="DeSantis R."/>
            <person name="Doyle S."/>
            <person name="Francino P."/>
            <person name="Keys D.N."/>
            <person name="Haga S."/>
            <person name="Hayashi H."/>
            <person name="Hino K."/>
            <person name="Imai K.S."/>
            <person name="Inaba K."/>
            <person name="Kano S."/>
            <person name="Kobayashi K."/>
            <person name="Kobayashi M."/>
            <person name="Lee B.I."/>
            <person name="Makabe K.W."/>
            <person name="Manohar C."/>
            <person name="Matassi G."/>
            <person name="Medina M."/>
            <person name="Mochizuki Y."/>
            <person name="Mount S."/>
            <person name="Morishita T."/>
            <person name="Miura S."/>
            <person name="Nakayama A."/>
            <person name="Nishizaka S."/>
            <person name="Nomoto H."/>
            <person name="Ohta F."/>
            <person name="Oishi K."/>
            <person name="Rigoutsos I."/>
            <person name="Sano M."/>
            <person name="Sasaki A."/>
            <person name="Sasakura Y."/>
            <person name="Shoguchi E."/>
            <person name="Shin-i T."/>
            <person name="Spagnuolo A."/>
            <person name="Stainier D."/>
            <person name="Suzuki M.M."/>
            <person name="Tassy O."/>
            <person name="Takatori N."/>
            <person name="Tokuoka M."/>
            <person name="Yagi K."/>
            <person name="Yoshizaki F."/>
            <person name="Wada S."/>
            <person name="Zhang C."/>
            <person name="Hyatt P.D."/>
            <person name="Larimer F."/>
            <person name="Detter C."/>
            <person name="Doggett N."/>
            <person name="Glavina T."/>
            <person name="Hawkins T."/>
            <person name="Richardson P."/>
            <person name="Lucas S."/>
            <person name="Kohara Y."/>
            <person name="Levine M."/>
            <person name="Satoh N."/>
            <person name="Rokhsar D.S."/>
        </authorList>
    </citation>
    <scope>NUCLEOTIDE SEQUENCE [LARGE SCALE GENOMIC DNA]</scope>
</reference>
<dbReference type="AlphaFoldDB" id="H2XMX2"/>
<evidence type="ECO:0000256" key="1">
    <source>
        <dbReference type="SAM" id="Phobius"/>
    </source>
</evidence>
<keyword evidence="1" id="KW-0812">Transmembrane</keyword>